<protein>
    <recommendedName>
        <fullName evidence="6">Electron transport protein SCO1/SenC</fullName>
    </recommendedName>
</protein>
<keyword evidence="2" id="KW-0812">Transmembrane</keyword>
<dbReference type="Proteomes" id="UP000001880">
    <property type="component" value="Chromosome"/>
</dbReference>
<dbReference type="SUPFAM" id="SSF52833">
    <property type="entry name" value="Thioredoxin-like"/>
    <property type="match status" value="1"/>
</dbReference>
<dbReference type="KEGG" id="hoh:Hoch_2707"/>
<dbReference type="OrthoDB" id="9786756at2"/>
<dbReference type="EMBL" id="CP001804">
    <property type="protein sequence ID" value="ACY15236.1"/>
    <property type="molecule type" value="Genomic_DNA"/>
</dbReference>
<keyword evidence="2" id="KW-1133">Transmembrane helix</keyword>
<keyword evidence="3" id="KW-0732">Signal</keyword>
<dbReference type="RefSeq" id="WP_012827844.1">
    <property type="nucleotide sequence ID" value="NC_013440.1"/>
</dbReference>
<comment type="similarity">
    <text evidence="1">Belongs to the SCO1/2 family.</text>
</comment>
<dbReference type="InterPro" id="IPR006311">
    <property type="entry name" value="TAT_signal"/>
</dbReference>
<feature type="chain" id="PRO_5003010285" description="Electron transport protein SCO1/SenC" evidence="3">
    <location>
        <begin position="35"/>
        <end position="303"/>
    </location>
</feature>
<evidence type="ECO:0000256" key="1">
    <source>
        <dbReference type="ARBA" id="ARBA00010996"/>
    </source>
</evidence>
<evidence type="ECO:0000313" key="4">
    <source>
        <dbReference type="EMBL" id="ACY15236.1"/>
    </source>
</evidence>
<sequence>MSRAPGRAMQRALLALAALAALAGGLGAAPRAHAQPEAPEAVRAVRVDEHPGAQVPLSLAFTDSAGEEVHLSDYLGDGQPALLLLTYNRCAMLCSLVLRGAGEGVAELARAGDVRPGRDYRLLNVSIDPRDNAHEAARQQAVMLERIGAAGRPEAWPFLVGEQPAIAALAERLGFGYAWDERTQQYAHAAVIFVLDGRGRVSEYLYGFEFAPADLAAALARARAGADARVGRARAQDDDNDDGVAATLLACFRFDSSVRVFGAPVQRLFQAGALLVLVLLGVSIGVFVRRERQRERERAEAVR</sequence>
<gene>
    <name evidence="4" type="ordered locus">Hoch_2707</name>
</gene>
<dbReference type="Gene3D" id="3.40.30.10">
    <property type="entry name" value="Glutaredoxin"/>
    <property type="match status" value="1"/>
</dbReference>
<dbReference type="PANTHER" id="PTHR12151:SF8">
    <property type="entry name" value="THIOREDOXIN DOMAIN-CONTAINING PROTEIN"/>
    <property type="match status" value="1"/>
</dbReference>
<dbReference type="InterPro" id="IPR036249">
    <property type="entry name" value="Thioredoxin-like_sf"/>
</dbReference>
<proteinExistence type="inferred from homology"/>
<organism evidence="4 5">
    <name type="scientific">Haliangium ochraceum (strain DSM 14365 / JCM 11303 / SMP-2)</name>
    <dbReference type="NCBI Taxonomy" id="502025"/>
    <lineage>
        <taxon>Bacteria</taxon>
        <taxon>Pseudomonadati</taxon>
        <taxon>Myxococcota</taxon>
        <taxon>Polyangia</taxon>
        <taxon>Haliangiales</taxon>
        <taxon>Kofleriaceae</taxon>
        <taxon>Haliangium</taxon>
    </lineage>
</organism>
<evidence type="ECO:0000256" key="2">
    <source>
        <dbReference type="SAM" id="Phobius"/>
    </source>
</evidence>
<keyword evidence="2" id="KW-0472">Membrane</keyword>
<keyword evidence="5" id="KW-1185">Reference proteome</keyword>
<dbReference type="STRING" id="502025.Hoch_2707"/>
<accession>D0LN59</accession>
<dbReference type="CDD" id="cd02968">
    <property type="entry name" value="SCO"/>
    <property type="match status" value="1"/>
</dbReference>
<evidence type="ECO:0000256" key="3">
    <source>
        <dbReference type="SAM" id="SignalP"/>
    </source>
</evidence>
<dbReference type="eggNOG" id="COG1999">
    <property type="taxonomic scope" value="Bacteria"/>
</dbReference>
<feature type="signal peptide" evidence="3">
    <location>
        <begin position="1"/>
        <end position="34"/>
    </location>
</feature>
<feature type="transmembrane region" description="Helical" evidence="2">
    <location>
        <begin position="268"/>
        <end position="288"/>
    </location>
</feature>
<dbReference type="HOGENOM" id="CLU_058434_2_0_7"/>
<reference evidence="4 5" key="1">
    <citation type="journal article" date="2010" name="Stand. Genomic Sci.">
        <title>Complete genome sequence of Haliangium ochraceum type strain (SMP-2).</title>
        <authorList>
            <consortium name="US DOE Joint Genome Institute (JGI-PGF)"/>
            <person name="Ivanova N."/>
            <person name="Daum C."/>
            <person name="Lang E."/>
            <person name="Abt B."/>
            <person name="Kopitz M."/>
            <person name="Saunders E."/>
            <person name="Lapidus A."/>
            <person name="Lucas S."/>
            <person name="Glavina Del Rio T."/>
            <person name="Nolan M."/>
            <person name="Tice H."/>
            <person name="Copeland A."/>
            <person name="Cheng J.F."/>
            <person name="Chen F."/>
            <person name="Bruce D."/>
            <person name="Goodwin L."/>
            <person name="Pitluck S."/>
            <person name="Mavromatis K."/>
            <person name="Pati A."/>
            <person name="Mikhailova N."/>
            <person name="Chen A."/>
            <person name="Palaniappan K."/>
            <person name="Land M."/>
            <person name="Hauser L."/>
            <person name="Chang Y.J."/>
            <person name="Jeffries C.D."/>
            <person name="Detter J.C."/>
            <person name="Brettin T."/>
            <person name="Rohde M."/>
            <person name="Goker M."/>
            <person name="Bristow J."/>
            <person name="Markowitz V."/>
            <person name="Eisen J.A."/>
            <person name="Hugenholtz P."/>
            <person name="Kyrpides N.C."/>
            <person name="Klenk H.P."/>
        </authorList>
    </citation>
    <scope>NUCLEOTIDE SEQUENCE [LARGE SCALE GENOMIC DNA]</scope>
    <source>
        <strain evidence="5">DSM 14365 / CIP 107738 / JCM 11303 / AJ 13395 / SMP-2</strain>
    </source>
</reference>
<dbReference type="InterPro" id="IPR003782">
    <property type="entry name" value="SCO1/SenC"/>
</dbReference>
<dbReference type="Pfam" id="PF02630">
    <property type="entry name" value="SCO1-SenC"/>
    <property type="match status" value="1"/>
</dbReference>
<name>D0LN59_HALO1</name>
<dbReference type="PROSITE" id="PS51318">
    <property type="entry name" value="TAT"/>
    <property type="match status" value="1"/>
</dbReference>
<dbReference type="PANTHER" id="PTHR12151">
    <property type="entry name" value="ELECTRON TRANSPORT PROTIN SCO1/SENC FAMILY MEMBER"/>
    <property type="match status" value="1"/>
</dbReference>
<dbReference type="AlphaFoldDB" id="D0LN59"/>
<evidence type="ECO:0000313" key="5">
    <source>
        <dbReference type="Proteomes" id="UP000001880"/>
    </source>
</evidence>
<evidence type="ECO:0008006" key="6">
    <source>
        <dbReference type="Google" id="ProtNLM"/>
    </source>
</evidence>